<comment type="caution">
    <text evidence="1">The sequence shown here is derived from an EMBL/GenBank/DDBJ whole genome shotgun (WGS) entry which is preliminary data.</text>
</comment>
<proteinExistence type="predicted"/>
<evidence type="ECO:0000313" key="1">
    <source>
        <dbReference type="EMBL" id="MCR8633930.1"/>
    </source>
</evidence>
<dbReference type="EMBL" id="JANQBD010000017">
    <property type="protein sequence ID" value="MCR8633930.1"/>
    <property type="molecule type" value="Genomic_DNA"/>
</dbReference>
<sequence length="467" mass="53851">MSIQIANLQTLLSNEQQENLHKKAFSQMVDVIIDVIEEFNNSKKQTKHYVCSSLPGHGKTAALEAVAKYLLTQKFKTALLIVFLNNDNMRKFSKPVSDYAKMKNIQNAITYVDTNNVDDVINDLTNYQIVCITQQRFRDLANEVSDPDDYMRYKLTNGLTLKRNIIVDEMPEFISHCGFDLGSNDNQVDWFDALASESELSKDVKRFARKTITTIINQEMDEDSPVTKRLSRHLIESSDLERLDGILANLNTRNAENEYLAKFTWFKKLLHQDDVGVIDRHDRGSTILCARRIDYRELGNILILDGTSNITKRLYNNEYQFIHTKNYHDYQSRLHLHLQEINTSSHAKKDKEKRIEIFELISNDIEAIRSSGIDLFPLVKKDEINICIGNKIITKDQITLYDQNNADELPLNLLNTTGKNKLNRYHALALLNIPLRHPSVYKKTAISLYGTNIDLSMNKGRSKAWFV</sequence>
<protein>
    <recommendedName>
        <fullName evidence="3">Helicase/UvrB N-terminal domain-containing protein</fullName>
    </recommendedName>
</protein>
<dbReference type="Proteomes" id="UP001300012">
    <property type="component" value="Unassembled WGS sequence"/>
</dbReference>
<evidence type="ECO:0008006" key="3">
    <source>
        <dbReference type="Google" id="ProtNLM"/>
    </source>
</evidence>
<keyword evidence="2" id="KW-1185">Reference proteome</keyword>
<dbReference type="RefSeq" id="WP_258215500.1">
    <property type="nucleotide sequence ID" value="NZ_JANQBD010000017.1"/>
</dbReference>
<gene>
    <name evidence="1" type="ORF">NV381_22335</name>
</gene>
<evidence type="ECO:0000313" key="2">
    <source>
        <dbReference type="Proteomes" id="UP001300012"/>
    </source>
</evidence>
<reference evidence="1 2" key="1">
    <citation type="submission" date="2022-08" db="EMBL/GenBank/DDBJ databases">
        <title>Paenibacillus endoradicis sp. nov., Paenibacillus radicibacter sp. nov and Paenibacillus pararadicis sp. nov., three cold-adapted plant growth-promoting bacteria isolated from root of Larix gmelinii in Great Khingan.</title>
        <authorList>
            <person name="Xue H."/>
        </authorList>
    </citation>
    <scope>NUCLEOTIDE SEQUENCE [LARGE SCALE GENOMIC DNA]</scope>
    <source>
        <strain evidence="1 2">N5-1-1-5</strain>
    </source>
</reference>
<organism evidence="1 2">
    <name type="scientific">Paenibacillus radicis</name>
    <name type="common">ex Xue et al. 2023</name>
    <dbReference type="NCBI Taxonomy" id="2972489"/>
    <lineage>
        <taxon>Bacteria</taxon>
        <taxon>Bacillati</taxon>
        <taxon>Bacillota</taxon>
        <taxon>Bacilli</taxon>
        <taxon>Bacillales</taxon>
        <taxon>Paenibacillaceae</taxon>
        <taxon>Paenibacillus</taxon>
    </lineage>
</organism>
<accession>A0ABT1YPL0</accession>
<name>A0ABT1YPL0_9BACL</name>